<dbReference type="Gene3D" id="1.20.1270.180">
    <property type="match status" value="1"/>
</dbReference>
<dbReference type="InterPro" id="IPR011990">
    <property type="entry name" value="TPR-like_helical_dom_sf"/>
</dbReference>
<reference evidence="3" key="1">
    <citation type="journal article" date="2015" name="BMC Genomics">
        <title>Genome mining reveals unlocked bioactive potential of marine Gram-negative bacteria.</title>
        <authorList>
            <person name="Machado H."/>
            <person name="Sonnenschein E.C."/>
            <person name="Melchiorsen J."/>
            <person name="Gram L."/>
        </authorList>
    </citation>
    <scope>NUCLEOTIDE SEQUENCE</scope>
    <source>
        <strain evidence="3">S2052</strain>
    </source>
</reference>
<evidence type="ECO:0000256" key="1">
    <source>
        <dbReference type="SAM" id="SignalP"/>
    </source>
</evidence>
<dbReference type="SUPFAM" id="SSF81901">
    <property type="entry name" value="HCP-like"/>
    <property type="match status" value="1"/>
</dbReference>
<evidence type="ECO:0000259" key="2">
    <source>
        <dbReference type="Pfam" id="PF07007"/>
    </source>
</evidence>
<sequence>MSKRLAIFLSCCVAFPAISAQTDVLERANTLYEQGEKEEAKSLYTMAAEQGSAEAHFRLAYQYILSDQQSVYHYQQAALQGHQEALDNYLEKVFFRAGSISMSDPKSALETYQKAKQHNPALSLYDEEQKIQTIRYAAELPERDVEAFFERYDVEDEDGDWPFYDVWELAEQASREGSVFGKPDPELVFWLITRGGWVPAELSYAVKDYYQHWKDNQVMPFDLCQYVTSGAGMGYCAQRIADKQEIQRQSALSSLKAQLSGNYSGLVEAAYNEMTTFVTLKAQQEEMHGGSGRAAWITDSIQEQKNDYLEALEKAVRGNIESVPTPLAETDRRLNATYQEVMDYLKLPSPEYTLPKPQSFELREVQRQWIKHRDATCRLVAAPHPSLKEQCLNWLTAQREQQLRDIIIP</sequence>
<organism evidence="3">
    <name type="scientific">Vibrio coralliilyticus</name>
    <dbReference type="NCBI Taxonomy" id="190893"/>
    <lineage>
        <taxon>Bacteria</taxon>
        <taxon>Pseudomonadati</taxon>
        <taxon>Pseudomonadota</taxon>
        <taxon>Gammaproteobacteria</taxon>
        <taxon>Vibrionales</taxon>
        <taxon>Vibrionaceae</taxon>
        <taxon>Vibrio</taxon>
    </lineage>
</organism>
<feature type="signal peptide" evidence="1">
    <location>
        <begin position="1"/>
        <end position="19"/>
    </location>
</feature>
<protein>
    <recommendedName>
        <fullName evidence="2">Lysozyme inhibitor LprI-like N-terminal domain-containing protein</fullName>
    </recommendedName>
</protein>
<accession>A0A837G5L8</accession>
<comment type="caution">
    <text evidence="3">The sequence shown here is derived from an EMBL/GenBank/DDBJ whole genome shotgun (WGS) entry which is preliminary data.</text>
</comment>
<proteinExistence type="predicted"/>
<keyword evidence="1" id="KW-0732">Signal</keyword>
<dbReference type="AlphaFoldDB" id="A0A837G5L8"/>
<evidence type="ECO:0000313" key="3">
    <source>
        <dbReference type="EMBL" id="KJY71203.1"/>
    </source>
</evidence>
<gene>
    <name evidence="3" type="ORF">TW71_14380</name>
</gene>
<dbReference type="Gene3D" id="1.25.40.10">
    <property type="entry name" value="Tetratricopeptide repeat domain"/>
    <property type="match status" value="1"/>
</dbReference>
<dbReference type="RefSeq" id="WP_045986342.1">
    <property type="nucleotide sequence ID" value="NZ_CP063052.1"/>
</dbReference>
<dbReference type="Pfam" id="PF07007">
    <property type="entry name" value="LprI"/>
    <property type="match status" value="1"/>
</dbReference>
<name>A0A837G5L8_9VIBR</name>
<feature type="domain" description="Lysozyme inhibitor LprI-like N-terminal" evidence="2">
    <location>
        <begin position="327"/>
        <end position="403"/>
    </location>
</feature>
<dbReference type="InterPro" id="IPR009739">
    <property type="entry name" value="LprI-like_N"/>
</dbReference>
<dbReference type="EMBL" id="JXXR01000016">
    <property type="protein sequence ID" value="KJY71203.1"/>
    <property type="molecule type" value="Genomic_DNA"/>
</dbReference>
<feature type="chain" id="PRO_5032649757" description="Lysozyme inhibitor LprI-like N-terminal domain-containing protein" evidence="1">
    <location>
        <begin position="20"/>
        <end position="409"/>
    </location>
</feature>